<sequence>MEYYYLIFYWKIIIQAKDTSHRSQNPDPRSSNIQCIKKVLAPVKTNGSNPSKTMADLDTLIISIDLNCIDNNLSDKCSHVGFVYKIIIVEQTSDEGFARIQTSLKVRNLLKESFNSAFIHDTNIIQTVSKTKVRKVNWKGTRSILTKRRKKENQMLHVYFEISTSFCEQCSTILKRNSSITTLKFD</sequence>
<proteinExistence type="predicted"/>
<dbReference type="Proteomes" id="UP000053105">
    <property type="component" value="Unassembled WGS sequence"/>
</dbReference>
<keyword evidence="2" id="KW-1185">Reference proteome</keyword>
<evidence type="ECO:0000313" key="1">
    <source>
        <dbReference type="EMBL" id="KOX80805.1"/>
    </source>
</evidence>
<protein>
    <submittedName>
        <fullName evidence="1">Uncharacterized protein</fullName>
    </submittedName>
</protein>
<organism evidence="1 2">
    <name type="scientific">Melipona quadrifasciata</name>
    <dbReference type="NCBI Taxonomy" id="166423"/>
    <lineage>
        <taxon>Eukaryota</taxon>
        <taxon>Metazoa</taxon>
        <taxon>Ecdysozoa</taxon>
        <taxon>Arthropoda</taxon>
        <taxon>Hexapoda</taxon>
        <taxon>Insecta</taxon>
        <taxon>Pterygota</taxon>
        <taxon>Neoptera</taxon>
        <taxon>Endopterygota</taxon>
        <taxon>Hymenoptera</taxon>
        <taxon>Apocrita</taxon>
        <taxon>Aculeata</taxon>
        <taxon>Apoidea</taxon>
        <taxon>Anthophila</taxon>
        <taxon>Apidae</taxon>
        <taxon>Melipona</taxon>
    </lineage>
</organism>
<accession>A0A0M9AAX1</accession>
<gene>
    <name evidence="1" type="ORF">WN51_03867</name>
</gene>
<reference evidence="1 2" key="1">
    <citation type="submission" date="2015-07" db="EMBL/GenBank/DDBJ databases">
        <title>The genome of Melipona quadrifasciata.</title>
        <authorList>
            <person name="Pan H."/>
            <person name="Kapheim K."/>
        </authorList>
    </citation>
    <scope>NUCLEOTIDE SEQUENCE [LARGE SCALE GENOMIC DNA]</scope>
    <source>
        <strain evidence="1">0111107301</strain>
        <tissue evidence="1">Whole body</tissue>
    </source>
</reference>
<name>A0A0M9AAX1_9HYME</name>
<dbReference type="EMBL" id="KQ435697">
    <property type="protein sequence ID" value="KOX80805.1"/>
    <property type="molecule type" value="Genomic_DNA"/>
</dbReference>
<evidence type="ECO:0000313" key="2">
    <source>
        <dbReference type="Proteomes" id="UP000053105"/>
    </source>
</evidence>
<dbReference type="AlphaFoldDB" id="A0A0M9AAX1"/>